<evidence type="ECO:0000259" key="1">
    <source>
        <dbReference type="PROSITE" id="PS51782"/>
    </source>
</evidence>
<dbReference type="InterPro" id="IPR036779">
    <property type="entry name" value="LysM_dom_sf"/>
</dbReference>
<feature type="domain" description="LysM" evidence="1">
    <location>
        <begin position="416"/>
        <end position="460"/>
    </location>
</feature>
<dbReference type="SUPFAM" id="SSF53955">
    <property type="entry name" value="Lysozyme-like"/>
    <property type="match status" value="1"/>
</dbReference>
<dbReference type="PANTHER" id="PTHR33734:SF22">
    <property type="entry name" value="MEMBRANE-BOUND LYTIC MUREIN TRANSGLYCOSYLASE D"/>
    <property type="match status" value="1"/>
</dbReference>
<dbReference type="SUPFAM" id="SSF54106">
    <property type="entry name" value="LysM domain"/>
    <property type="match status" value="2"/>
</dbReference>
<dbReference type="GO" id="GO:0008932">
    <property type="term" value="F:lytic endotransglycosylase activity"/>
    <property type="evidence" value="ECO:0007669"/>
    <property type="project" value="TreeGrafter"/>
</dbReference>
<dbReference type="CDD" id="cd16894">
    <property type="entry name" value="MltD-like"/>
    <property type="match status" value="1"/>
</dbReference>
<dbReference type="Proteomes" id="UP000198862">
    <property type="component" value="Unassembled WGS sequence"/>
</dbReference>
<reference evidence="2 3" key="1">
    <citation type="submission" date="2016-10" db="EMBL/GenBank/DDBJ databases">
        <authorList>
            <person name="de Groot N.N."/>
        </authorList>
    </citation>
    <scope>NUCLEOTIDE SEQUENCE [LARGE SCALE GENOMIC DNA]</scope>
    <source>
        <strain evidence="2 3">DSM 6059</strain>
    </source>
</reference>
<feature type="domain" description="LysM" evidence="1">
    <location>
        <begin position="342"/>
        <end position="385"/>
    </location>
</feature>
<dbReference type="InterPro" id="IPR023346">
    <property type="entry name" value="Lysozyme-like_dom_sf"/>
</dbReference>
<dbReference type="CDD" id="cd00118">
    <property type="entry name" value="LysM"/>
    <property type="match status" value="2"/>
</dbReference>
<proteinExistence type="predicted"/>
<dbReference type="Gene3D" id="1.10.530.10">
    <property type="match status" value="1"/>
</dbReference>
<dbReference type="Gene3D" id="3.10.350.10">
    <property type="entry name" value="LysM domain"/>
    <property type="match status" value="2"/>
</dbReference>
<dbReference type="RefSeq" id="WP_091982726.1">
    <property type="nucleotide sequence ID" value="NZ_FOLO01000009.1"/>
</dbReference>
<keyword evidence="3" id="KW-1185">Reference proteome</keyword>
<gene>
    <name evidence="2" type="ORF">SAMN02745724_01701</name>
</gene>
<dbReference type="PROSITE" id="PS51782">
    <property type="entry name" value="LYSM"/>
    <property type="match status" value="2"/>
</dbReference>
<dbReference type="SMART" id="SM00257">
    <property type="entry name" value="LysM"/>
    <property type="match status" value="2"/>
</dbReference>
<dbReference type="EMBL" id="FOLO01000009">
    <property type="protein sequence ID" value="SFC45081.1"/>
    <property type="molecule type" value="Genomic_DNA"/>
</dbReference>
<accession>A0A1I1JAE7</accession>
<dbReference type="PANTHER" id="PTHR33734">
    <property type="entry name" value="LYSM DOMAIN-CONTAINING GPI-ANCHORED PROTEIN 2"/>
    <property type="match status" value="1"/>
</dbReference>
<evidence type="ECO:0000313" key="2">
    <source>
        <dbReference type="EMBL" id="SFC45081.1"/>
    </source>
</evidence>
<dbReference type="STRING" id="1123010.SAMN02745724_01701"/>
<organism evidence="2 3">
    <name type="scientific">Pseudoalteromonas denitrificans DSM 6059</name>
    <dbReference type="NCBI Taxonomy" id="1123010"/>
    <lineage>
        <taxon>Bacteria</taxon>
        <taxon>Pseudomonadati</taxon>
        <taxon>Pseudomonadota</taxon>
        <taxon>Gammaproteobacteria</taxon>
        <taxon>Alteromonadales</taxon>
        <taxon>Pseudoalteromonadaceae</taxon>
        <taxon>Pseudoalteromonas</taxon>
    </lineage>
</organism>
<dbReference type="Pfam" id="PF01464">
    <property type="entry name" value="SLT"/>
    <property type="match status" value="1"/>
</dbReference>
<name>A0A1I1JAE7_9GAMM</name>
<dbReference type="InterPro" id="IPR018392">
    <property type="entry name" value="LysM"/>
</dbReference>
<protein>
    <submittedName>
        <fullName evidence="2">Membrane-bound lytic murein transglycosylase D</fullName>
    </submittedName>
</protein>
<sequence length="493" mass="56414">MAQFRILILLTLVGCQATNNGTSNKSTQVKKNTLVIVSTVQPENKKTQKKITKVTKANTRKTKKIKPSEVSDLWHRIAMQLKLPNYNDNRIEQRINWYLKHPHYMKTITKRSKPFMYHIVNQIEQRKLPLELALLPIVESDFNIKAKSPAGASGIWQLMPVTAKHFNLQTNAWYDGRYDVIASTTAALDYLEYLYFRFSKNWLHAIAAYNSGEGRIMHAIAKNKRLGEKSDFWSLDLPSETTNYVPKLLALASLLKQQKKYHYWPKMPNQATTVNIDIEKQFDMLIAAKIAKITMQTLYQLNPGYISNSSAKKGPHKLLVPISQAHYFDSHYQLINGKLVYGRYQVKAKDSLYKISKQFNTSITKLKSINQLSSDLIKIGQILALPAYKNSPLTIEYHISPYLQRNKTPDKIKVSTSYIVKKGDTLWDIGQTYGVSFKELASWNKMGQNAVLKLGKKMIIWLEKEPQPLAKEPKSTVSNTFLDVLNMTGSIPN</sequence>
<dbReference type="Pfam" id="PF01476">
    <property type="entry name" value="LysM"/>
    <property type="match status" value="2"/>
</dbReference>
<dbReference type="AlphaFoldDB" id="A0A1I1JAE7"/>
<dbReference type="InterPro" id="IPR008258">
    <property type="entry name" value="Transglycosylase_SLT_dom_1"/>
</dbReference>
<evidence type="ECO:0000313" key="3">
    <source>
        <dbReference type="Proteomes" id="UP000198862"/>
    </source>
</evidence>
<dbReference type="OrthoDB" id="9815002at2"/>